<evidence type="ECO:0000313" key="3">
    <source>
        <dbReference type="Proteomes" id="UP000660861"/>
    </source>
</evidence>
<comment type="caution">
    <text evidence="2">The sequence shown here is derived from an EMBL/GenBank/DDBJ whole genome shotgun (WGS) entry which is preliminary data.</text>
</comment>
<dbReference type="EMBL" id="JACRTC010000001">
    <property type="protein sequence ID" value="MBC8569823.1"/>
    <property type="molecule type" value="Genomic_DNA"/>
</dbReference>
<dbReference type="InterPro" id="IPR021778">
    <property type="entry name" value="Se/S_carrier-like"/>
</dbReference>
<proteinExistence type="predicted"/>
<sequence length="75" mass="8424">MGKPVIMLSSVTLAMKGQRLLQKNGIRCDIERIQNYNQNGGCAYGLKVLNGDVERAMELLRTNRILIVGLYERAD</sequence>
<accession>A0A926IB20</accession>
<evidence type="ECO:0000259" key="1">
    <source>
        <dbReference type="Pfam" id="PF11823"/>
    </source>
</evidence>
<feature type="domain" description="Putative Se/S carrier protein-like" evidence="1">
    <location>
        <begin position="5"/>
        <end position="72"/>
    </location>
</feature>
<protein>
    <submittedName>
        <fullName evidence="2">DUF3343 domain-containing protein</fullName>
    </submittedName>
</protein>
<dbReference type="Pfam" id="PF11823">
    <property type="entry name" value="Se_S_carrier"/>
    <property type="match status" value="1"/>
</dbReference>
<dbReference type="Proteomes" id="UP000660861">
    <property type="component" value="Unassembled WGS sequence"/>
</dbReference>
<organism evidence="2 3">
    <name type="scientific">Zongyangia hominis</name>
    <dbReference type="NCBI Taxonomy" id="2763677"/>
    <lineage>
        <taxon>Bacteria</taxon>
        <taxon>Bacillati</taxon>
        <taxon>Bacillota</taxon>
        <taxon>Clostridia</taxon>
        <taxon>Eubacteriales</taxon>
        <taxon>Oscillospiraceae</taxon>
        <taxon>Zongyangia</taxon>
    </lineage>
</organism>
<dbReference type="AlphaFoldDB" id="A0A926IB20"/>
<evidence type="ECO:0000313" key="2">
    <source>
        <dbReference type="EMBL" id="MBC8569823.1"/>
    </source>
</evidence>
<name>A0A926IB20_9FIRM</name>
<gene>
    <name evidence="2" type="ORF">H8709_03150</name>
</gene>
<keyword evidence="3" id="KW-1185">Reference proteome</keyword>
<reference evidence="2" key="1">
    <citation type="submission" date="2020-08" db="EMBL/GenBank/DDBJ databases">
        <title>Genome public.</title>
        <authorList>
            <person name="Liu C."/>
            <person name="Sun Q."/>
        </authorList>
    </citation>
    <scope>NUCLEOTIDE SEQUENCE</scope>
    <source>
        <strain evidence="2">NSJ-54</strain>
    </source>
</reference>
<dbReference type="RefSeq" id="WP_262396910.1">
    <property type="nucleotide sequence ID" value="NZ_JACRTC010000001.1"/>
</dbReference>